<feature type="transmembrane region" description="Helical" evidence="1">
    <location>
        <begin position="424"/>
        <end position="447"/>
    </location>
</feature>
<name>A0AAU7JUP9_9MICO</name>
<evidence type="ECO:0000256" key="1">
    <source>
        <dbReference type="SAM" id="Phobius"/>
    </source>
</evidence>
<sequence length="474" mass="48948">MRTLGVLRAVASWAVGGYLLAIAAFGPVMALYALTGGATGLVVVAISGPVALLVLTPYAASRIVTALSKAEAVPDTELTRRAGAVFDRDGLPRPVAWSAPGLHDSAAVTVRGLRRFTVALPAPSGAGAGEASATALRRALDGTSMVLPLHVATAAALSQWIGAVRFFIAPWADREMDGYYRARMFWLPVFTPLPALGALVAWSAVLLSTLLVGPRAAGDLVAAAGTAEGPLERTRRVYDSRVSLFRWSRTLASQGDDVVEATGTAPVLDGRRVGLLRLPTAVAATQAGFSVPAFAAVDIVLGILLWQPAVLVTGTSNPAAPLVTTAVFLLPLLVVTVTLTRVVTGHSVLLGAERDVRAEAFGEAVTGASAAAGSAGSGPKVRDVVGMWPYWILVVVGSGGLAWLVALAAGLVGRISGHTDEVRAATAAVVFPVVLAVAVLWTLHAVFRRGDPLGLVQHSRRTRGLSTDRGRGSV</sequence>
<dbReference type="AlphaFoldDB" id="A0AAU7JUP9"/>
<dbReference type="RefSeq" id="WP_406831429.1">
    <property type="nucleotide sequence ID" value="NZ_CP157483.1"/>
</dbReference>
<proteinExistence type="predicted"/>
<reference evidence="2" key="1">
    <citation type="submission" date="2024-05" db="EMBL/GenBank/DDBJ databases">
        <authorList>
            <person name="Kim S."/>
            <person name="Heo J."/>
            <person name="Choi H."/>
            <person name="Choi Y."/>
            <person name="Kwon S.-W."/>
            <person name="Kim Y."/>
        </authorList>
    </citation>
    <scope>NUCLEOTIDE SEQUENCE</scope>
    <source>
        <strain evidence="2">KACC 23699</strain>
    </source>
</reference>
<keyword evidence="1" id="KW-0812">Transmembrane</keyword>
<evidence type="ECO:0000313" key="2">
    <source>
        <dbReference type="EMBL" id="XBO43976.1"/>
    </source>
</evidence>
<gene>
    <name evidence="2" type="ORF">ABEG17_01205</name>
</gene>
<organism evidence="2">
    <name type="scientific">Pedococcus sp. KACC 23699</name>
    <dbReference type="NCBI Taxonomy" id="3149228"/>
    <lineage>
        <taxon>Bacteria</taxon>
        <taxon>Bacillati</taxon>
        <taxon>Actinomycetota</taxon>
        <taxon>Actinomycetes</taxon>
        <taxon>Micrococcales</taxon>
        <taxon>Intrasporangiaceae</taxon>
        <taxon>Pedococcus</taxon>
    </lineage>
</organism>
<keyword evidence="1" id="KW-1133">Transmembrane helix</keyword>
<feature type="transmembrane region" description="Helical" evidence="1">
    <location>
        <begin position="189"/>
        <end position="212"/>
    </location>
</feature>
<feature type="transmembrane region" description="Helical" evidence="1">
    <location>
        <begin position="281"/>
        <end position="306"/>
    </location>
</feature>
<feature type="transmembrane region" description="Helical" evidence="1">
    <location>
        <begin position="146"/>
        <end position="169"/>
    </location>
</feature>
<protein>
    <submittedName>
        <fullName evidence="2">Uncharacterized protein</fullName>
    </submittedName>
</protein>
<feature type="transmembrane region" description="Helical" evidence="1">
    <location>
        <begin position="40"/>
        <end position="60"/>
    </location>
</feature>
<feature type="transmembrane region" description="Helical" evidence="1">
    <location>
        <begin position="12"/>
        <end position="34"/>
    </location>
</feature>
<feature type="transmembrane region" description="Helical" evidence="1">
    <location>
        <begin position="390"/>
        <end position="412"/>
    </location>
</feature>
<feature type="transmembrane region" description="Helical" evidence="1">
    <location>
        <begin position="318"/>
        <end position="339"/>
    </location>
</feature>
<dbReference type="EMBL" id="CP157483">
    <property type="protein sequence ID" value="XBO43976.1"/>
    <property type="molecule type" value="Genomic_DNA"/>
</dbReference>
<accession>A0AAU7JUP9</accession>
<keyword evidence="1" id="KW-0472">Membrane</keyword>